<dbReference type="PANTHER" id="PTHR14003">
    <property type="entry name" value="TRANSCRIPTIONAL REPRESSOR PROTEIN YY"/>
    <property type="match status" value="1"/>
</dbReference>
<feature type="compositionally biased region" description="Acidic residues" evidence="15">
    <location>
        <begin position="541"/>
        <end position="550"/>
    </location>
</feature>
<dbReference type="PROSITE" id="PS00028">
    <property type="entry name" value="ZINC_FINGER_C2H2_1"/>
    <property type="match status" value="2"/>
</dbReference>
<organism evidence="17 18">
    <name type="scientific">Gambusia affinis</name>
    <name type="common">Western mosquitofish</name>
    <name type="synonym">Heterandria affinis</name>
    <dbReference type="NCBI Taxonomy" id="33528"/>
    <lineage>
        <taxon>Eukaryota</taxon>
        <taxon>Metazoa</taxon>
        <taxon>Chordata</taxon>
        <taxon>Craniata</taxon>
        <taxon>Vertebrata</taxon>
        <taxon>Euteleostomi</taxon>
        <taxon>Actinopterygii</taxon>
        <taxon>Neopterygii</taxon>
        <taxon>Teleostei</taxon>
        <taxon>Neoteleostei</taxon>
        <taxon>Acanthomorphata</taxon>
        <taxon>Ovalentaria</taxon>
        <taxon>Atherinomorphae</taxon>
        <taxon>Cyprinodontiformes</taxon>
        <taxon>Poeciliidae</taxon>
        <taxon>Poeciliinae</taxon>
        <taxon>Gambusia</taxon>
    </lineage>
</organism>
<keyword evidence="7" id="KW-0805">Transcription regulation</keyword>
<dbReference type="Gene3D" id="3.30.160.60">
    <property type="entry name" value="Classic Zinc Finger"/>
    <property type="match status" value="2"/>
</dbReference>
<dbReference type="Pfam" id="PF00096">
    <property type="entry name" value="zf-C2H2"/>
    <property type="match status" value="1"/>
</dbReference>
<reference evidence="17 18" key="1">
    <citation type="journal article" date="2018" name="G3 (Bethesda)">
        <title>A High-Quality Reference Genome for the Invasive Mosquitofish Gambusia affinis Using a Chicago Library.</title>
        <authorList>
            <person name="Hoffberg S.L."/>
            <person name="Troendle N.J."/>
            <person name="Glenn T.C."/>
            <person name="Mahmud O."/>
            <person name="Louha S."/>
            <person name="Chalopin D."/>
            <person name="Bennetzen J.L."/>
            <person name="Mauricio R."/>
        </authorList>
    </citation>
    <scope>NUCLEOTIDE SEQUENCE [LARGE SCALE GENOMIC DNA]</scope>
    <source>
        <strain evidence="17">NE01/NJP1002.9</strain>
        <tissue evidence="17">Muscle</tissue>
    </source>
</reference>
<dbReference type="PANTHER" id="PTHR14003:SF26">
    <property type="entry name" value="ZINC FINGER PROTEIN 367"/>
    <property type="match status" value="1"/>
</dbReference>
<feature type="compositionally biased region" description="Low complexity" evidence="15">
    <location>
        <begin position="335"/>
        <end position="350"/>
    </location>
</feature>
<dbReference type="Proteomes" id="UP000250572">
    <property type="component" value="Unassembled WGS sequence"/>
</dbReference>
<dbReference type="SUPFAM" id="SSF57667">
    <property type="entry name" value="beta-beta-alpha zinc fingers"/>
    <property type="match status" value="1"/>
</dbReference>
<evidence type="ECO:0000256" key="3">
    <source>
        <dbReference type="ARBA" id="ARBA00022723"/>
    </source>
</evidence>
<evidence type="ECO:0000256" key="6">
    <source>
        <dbReference type="ARBA" id="ARBA00022833"/>
    </source>
</evidence>
<evidence type="ECO:0000256" key="2">
    <source>
        <dbReference type="ARBA" id="ARBA00006991"/>
    </source>
</evidence>
<keyword evidence="4" id="KW-0677">Repeat</keyword>
<evidence type="ECO:0000313" key="18">
    <source>
        <dbReference type="Proteomes" id="UP000250572"/>
    </source>
</evidence>
<feature type="domain" description="C2H2-type" evidence="16">
    <location>
        <begin position="390"/>
        <end position="417"/>
    </location>
</feature>
<evidence type="ECO:0000256" key="7">
    <source>
        <dbReference type="ARBA" id="ARBA00023015"/>
    </source>
</evidence>
<dbReference type="GO" id="GO:0031519">
    <property type="term" value="C:PcG protein complex"/>
    <property type="evidence" value="ECO:0007669"/>
    <property type="project" value="TreeGrafter"/>
</dbReference>
<dbReference type="GO" id="GO:0008270">
    <property type="term" value="F:zinc ion binding"/>
    <property type="evidence" value="ECO:0007669"/>
    <property type="project" value="UniProtKB-KW"/>
</dbReference>
<dbReference type="EMBL" id="NHOQ01002573">
    <property type="protein sequence ID" value="PWA15824.1"/>
    <property type="molecule type" value="Genomic_DNA"/>
</dbReference>
<keyword evidence="6" id="KW-0862">Zinc</keyword>
<evidence type="ECO:0000256" key="5">
    <source>
        <dbReference type="ARBA" id="ARBA00022771"/>
    </source>
</evidence>
<dbReference type="GO" id="GO:0005667">
    <property type="term" value="C:transcription regulator complex"/>
    <property type="evidence" value="ECO:0007669"/>
    <property type="project" value="TreeGrafter"/>
</dbReference>
<evidence type="ECO:0000256" key="10">
    <source>
        <dbReference type="ARBA" id="ARBA00023159"/>
    </source>
</evidence>
<proteinExistence type="inferred from homology"/>
<comment type="caution">
    <text evidence="17">The sequence shown here is derived from an EMBL/GenBank/DDBJ whole genome shotgun (WGS) entry which is preliminary data.</text>
</comment>
<name>A0A315UW87_GAMAF</name>
<dbReference type="SMART" id="SM00355">
    <property type="entry name" value="ZnF_C2H2"/>
    <property type="match status" value="3"/>
</dbReference>
<keyword evidence="12" id="KW-0539">Nucleus</keyword>
<evidence type="ECO:0000256" key="4">
    <source>
        <dbReference type="ARBA" id="ARBA00022737"/>
    </source>
</evidence>
<protein>
    <recommendedName>
        <fullName evidence="13">Zinc finger protein 367</fullName>
    </recommendedName>
</protein>
<keyword evidence="3" id="KW-0479">Metal-binding</keyword>
<dbReference type="PROSITE" id="PS50157">
    <property type="entry name" value="ZINC_FINGER_C2H2_2"/>
    <property type="match status" value="2"/>
</dbReference>
<dbReference type="GO" id="GO:0000785">
    <property type="term" value="C:chromatin"/>
    <property type="evidence" value="ECO:0007669"/>
    <property type="project" value="TreeGrafter"/>
</dbReference>
<evidence type="ECO:0000256" key="12">
    <source>
        <dbReference type="ARBA" id="ARBA00023242"/>
    </source>
</evidence>
<dbReference type="GO" id="GO:0000978">
    <property type="term" value="F:RNA polymerase II cis-regulatory region sequence-specific DNA binding"/>
    <property type="evidence" value="ECO:0007669"/>
    <property type="project" value="TreeGrafter"/>
</dbReference>
<dbReference type="InterPro" id="IPR036236">
    <property type="entry name" value="Znf_C2H2_sf"/>
</dbReference>
<evidence type="ECO:0000256" key="9">
    <source>
        <dbReference type="ARBA" id="ARBA00023125"/>
    </source>
</evidence>
<dbReference type="AlphaFoldDB" id="A0A315UW87"/>
<evidence type="ECO:0000256" key="14">
    <source>
        <dbReference type="PROSITE-ProRule" id="PRU00042"/>
    </source>
</evidence>
<gene>
    <name evidence="17" type="ORF">CCH79_00008897</name>
</gene>
<evidence type="ECO:0000256" key="1">
    <source>
        <dbReference type="ARBA" id="ARBA00004123"/>
    </source>
</evidence>
<feature type="region of interest" description="Disordered" evidence="15">
    <location>
        <begin position="335"/>
        <end position="367"/>
    </location>
</feature>
<evidence type="ECO:0000256" key="15">
    <source>
        <dbReference type="SAM" id="MobiDB-lite"/>
    </source>
</evidence>
<keyword evidence="18" id="KW-1185">Reference proteome</keyword>
<keyword evidence="11" id="KW-0804">Transcription</keyword>
<feature type="domain" description="C2H2-type" evidence="16">
    <location>
        <begin position="418"/>
        <end position="447"/>
    </location>
</feature>
<dbReference type="STRING" id="33528.ENSGAFP00000017949"/>
<sequence>MPDCVDAVIHAKTAPLKYLGHSIPKARAPLLRHSDDLRAIWLWELTTYPFKNGSGFFWANALTTSSSSSSAATTRASKSPKIKVIRVSSPTSSRSSSACESPSAAERLLSSCSSEPRLWSLCPPLTMEDIPAVFALRTQQLHLADQVERVSFVVQKIPEPVRHDAPEGVLQHFFTPAFLQEKRSADGTHPLQTAADKNSASCYRQVLNVSTCGGLATPSRSIGCSLINTLCIEMALSPSDVLDGRVLRREFATRDHTFVGATGTCTITVLTMADSKHPHVIFCNDSPKRVLVSVIKTPIKPRKVETLTPTSPGFSDFMVYPWKWGENAHNVTLSPGSASGAASPTGSQTAREADTAPSPDQIKDGIRRGRPRADTVRELISEGETSSSRIRCNICNRVFPREKSLQAHKRTHTGERPYLCDYPNCGKAFVQSGQLKTHQRLHTGEKPFVCSEKGCGSRFTHANRHCPKHPFSRLNREEPKAGLGKAQSVDNKAVAEWLAKYWQTREQRAPTTTKMMKPQGKASAEDQEQQDPMEFLHSDEENGEEPEAMEEEKGNQGGAAKRRLQEQRERLHGALALIELANNLSP</sequence>
<dbReference type="FunFam" id="3.30.160.60:FF:000474">
    <property type="entry name" value="zinc finger protein 367"/>
    <property type="match status" value="1"/>
</dbReference>
<keyword evidence="10" id="KW-0010">Activator</keyword>
<evidence type="ECO:0000256" key="13">
    <source>
        <dbReference type="ARBA" id="ARBA00068072"/>
    </source>
</evidence>
<keyword evidence="5 14" id="KW-0863">Zinc-finger</keyword>
<comment type="similarity">
    <text evidence="2">Belongs to the krueppel C2H2-type zinc-finger protein family.</text>
</comment>
<keyword evidence="8" id="KW-0175">Coiled coil</keyword>
<accession>A0A315UW87</accession>
<dbReference type="GO" id="GO:0000981">
    <property type="term" value="F:DNA-binding transcription factor activity, RNA polymerase II-specific"/>
    <property type="evidence" value="ECO:0007669"/>
    <property type="project" value="TreeGrafter"/>
</dbReference>
<evidence type="ECO:0000256" key="8">
    <source>
        <dbReference type="ARBA" id="ARBA00023054"/>
    </source>
</evidence>
<dbReference type="FunFam" id="3.30.160.60:FF:000535">
    <property type="entry name" value="Zinc finger protein 367"/>
    <property type="match status" value="1"/>
</dbReference>
<keyword evidence="9" id="KW-0238">DNA-binding</keyword>
<dbReference type="Pfam" id="PF13912">
    <property type="entry name" value="zf-C2H2_6"/>
    <property type="match status" value="1"/>
</dbReference>
<comment type="subcellular location">
    <subcellularLocation>
        <location evidence="1">Nucleus</location>
    </subcellularLocation>
</comment>
<dbReference type="InterPro" id="IPR013087">
    <property type="entry name" value="Znf_C2H2_type"/>
</dbReference>
<evidence type="ECO:0000256" key="11">
    <source>
        <dbReference type="ARBA" id="ARBA00023163"/>
    </source>
</evidence>
<evidence type="ECO:0000259" key="16">
    <source>
        <dbReference type="PROSITE" id="PS50157"/>
    </source>
</evidence>
<evidence type="ECO:0000313" key="17">
    <source>
        <dbReference type="EMBL" id="PWA15824.1"/>
    </source>
</evidence>
<feature type="region of interest" description="Disordered" evidence="15">
    <location>
        <begin position="507"/>
        <end position="567"/>
    </location>
</feature>